<dbReference type="HOGENOM" id="CLU_1383216_0_0_5"/>
<gene>
    <name evidence="2" type="ORF">RSPPHO_00159</name>
</gene>
<evidence type="ECO:0000259" key="1">
    <source>
        <dbReference type="Pfam" id="PF22725"/>
    </source>
</evidence>
<dbReference type="InterPro" id="IPR055170">
    <property type="entry name" value="GFO_IDH_MocA-like_dom"/>
</dbReference>
<feature type="domain" description="GFO/IDH/MocA-like oxidoreductase" evidence="1">
    <location>
        <begin position="12"/>
        <end position="73"/>
    </location>
</feature>
<dbReference type="Proteomes" id="UP000033220">
    <property type="component" value="Chromosome DSM 122"/>
</dbReference>
<dbReference type="STRING" id="1150469.RSPPHO_00159"/>
<dbReference type="AlphaFoldDB" id="H6SMA2"/>
<dbReference type="eggNOG" id="COG0673">
    <property type="taxonomic scope" value="Bacteria"/>
</dbReference>
<sequence length="197" mass="20429">MENAGTQIAPLVTLFGPVRRVTALATHRADAQAAPDLSFGLLEFDDGVVARLTTATTGPVNRSLRLVGTEGSASLADVWDFPAQASLSPAGCSGARGLLRKVEGLVQGWAPGIGLGPRLISAKPSTMVRLKGGGPRFDFARGISALVDAVRGGPNRVPASLGLHILEVSWALQAAPGSATQTITTQPERPALYDWAK</sequence>
<dbReference type="SUPFAM" id="SSF55347">
    <property type="entry name" value="Glyceraldehyde-3-phosphate dehydrogenase-like, C-terminal domain"/>
    <property type="match status" value="1"/>
</dbReference>
<dbReference type="Gene3D" id="3.30.360.10">
    <property type="entry name" value="Dihydrodipicolinate Reductase, domain 2"/>
    <property type="match status" value="1"/>
</dbReference>
<dbReference type="KEGG" id="rpm:RSPPHO_00159"/>
<organism evidence="2 3">
    <name type="scientific">Pararhodospirillum photometricum DSM 122</name>
    <dbReference type="NCBI Taxonomy" id="1150469"/>
    <lineage>
        <taxon>Bacteria</taxon>
        <taxon>Pseudomonadati</taxon>
        <taxon>Pseudomonadota</taxon>
        <taxon>Alphaproteobacteria</taxon>
        <taxon>Rhodospirillales</taxon>
        <taxon>Rhodospirillaceae</taxon>
        <taxon>Pararhodospirillum</taxon>
    </lineage>
</organism>
<keyword evidence="3" id="KW-1185">Reference proteome</keyword>
<proteinExistence type="predicted"/>
<protein>
    <submittedName>
        <fullName evidence="2">Oxidoreductase, Gfo/Idh/MocA family protein</fullName>
    </submittedName>
</protein>
<evidence type="ECO:0000313" key="2">
    <source>
        <dbReference type="EMBL" id="CCG06785.1"/>
    </source>
</evidence>
<reference evidence="2 3" key="1">
    <citation type="submission" date="2012-02" db="EMBL/GenBank/DDBJ databases">
        <title>Shotgun genome sequence of Phaeospirillum photometricum DSM 122.</title>
        <authorList>
            <person name="Duquesne K."/>
            <person name="Sturgis J."/>
        </authorList>
    </citation>
    <scope>NUCLEOTIDE SEQUENCE [LARGE SCALE GENOMIC DNA]</scope>
    <source>
        <strain evidence="3">DSM122</strain>
    </source>
</reference>
<dbReference type="OrthoDB" id="9776544at2"/>
<dbReference type="RefSeq" id="WP_014413425.1">
    <property type="nucleotide sequence ID" value="NC_017059.1"/>
</dbReference>
<accession>H6SMA2</accession>
<dbReference type="Pfam" id="PF22725">
    <property type="entry name" value="GFO_IDH_MocA_C3"/>
    <property type="match status" value="1"/>
</dbReference>
<name>H6SMA2_PARPM</name>
<dbReference type="PATRIC" id="fig|1150469.3.peg.206"/>
<evidence type="ECO:0000313" key="3">
    <source>
        <dbReference type="Proteomes" id="UP000033220"/>
    </source>
</evidence>
<dbReference type="EMBL" id="HE663493">
    <property type="protein sequence ID" value="CCG06785.1"/>
    <property type="molecule type" value="Genomic_DNA"/>
</dbReference>